<dbReference type="Gene3D" id="3.40.50.720">
    <property type="entry name" value="NAD(P)-binding Rossmann-like Domain"/>
    <property type="match status" value="1"/>
</dbReference>
<keyword evidence="3" id="KW-1185">Reference proteome</keyword>
<feature type="domain" description="NmrA-like" evidence="1">
    <location>
        <begin position="3"/>
        <end position="233"/>
    </location>
</feature>
<dbReference type="InterPro" id="IPR008030">
    <property type="entry name" value="NmrA-like"/>
</dbReference>
<dbReference type="PANTHER" id="PTHR43162">
    <property type="match status" value="1"/>
</dbReference>
<dbReference type="Pfam" id="PF05368">
    <property type="entry name" value="NmrA"/>
    <property type="match status" value="1"/>
</dbReference>
<dbReference type="Gene3D" id="3.90.25.10">
    <property type="entry name" value="UDP-galactose 4-epimerase, domain 1"/>
    <property type="match status" value="1"/>
</dbReference>
<dbReference type="InterPro" id="IPR036291">
    <property type="entry name" value="NAD(P)-bd_dom_sf"/>
</dbReference>
<dbReference type="RefSeq" id="WP_198876643.1">
    <property type="nucleotide sequence ID" value="NZ_JAEKMH010000002.1"/>
</dbReference>
<accession>A0A934IUN8</accession>
<dbReference type="AlphaFoldDB" id="A0A934IUN8"/>
<reference evidence="2" key="1">
    <citation type="submission" date="2020-12" db="EMBL/GenBank/DDBJ databases">
        <title>Devosia sp. MSA67 isolated from Mo River.</title>
        <authorList>
            <person name="Ma F."/>
            <person name="Zi Z."/>
        </authorList>
    </citation>
    <scope>NUCLEOTIDE SEQUENCE</scope>
    <source>
        <strain evidence="2">MSA67</strain>
    </source>
</reference>
<name>A0A934IUN8_9HYPH</name>
<dbReference type="PANTHER" id="PTHR43162:SF1">
    <property type="entry name" value="PRESTALK A DIFFERENTIATION PROTEIN A"/>
    <property type="match status" value="1"/>
</dbReference>
<evidence type="ECO:0000313" key="2">
    <source>
        <dbReference type="EMBL" id="MBJ3785466.1"/>
    </source>
</evidence>
<sequence length="282" mass="30081">MFIVLGATGHVGSQVVKGLGEAGKPVLAVVHSAERARELEAAGVEPVVADVRDRGKLGAVFARGNRAFLLNPPGDPTGDSNRAELETARSITDALHGSGLEKIVVASTYGAQTGDSIGDLSTLHDFEQRALASGIPASINRAAYYFTNLDMLVDAAREGVVPTAFPEDFVLPMVAPEDIGRAAVELLLTGVDDVGVTYVEGPERYSFGDVAAVLSRLLKRDVAVATTPREQWEESFRQVGFSEASARSFARMTAATLDNPDLPESPWRGRVGLEEYLAQLMR</sequence>
<dbReference type="EMBL" id="JAEKMH010000002">
    <property type="protein sequence ID" value="MBJ3785466.1"/>
    <property type="molecule type" value="Genomic_DNA"/>
</dbReference>
<dbReference type="InterPro" id="IPR051604">
    <property type="entry name" value="Ergot_Alk_Oxidoreductase"/>
</dbReference>
<organism evidence="2 3">
    <name type="scientific">Devosia sediminis</name>
    <dbReference type="NCBI Taxonomy" id="2798801"/>
    <lineage>
        <taxon>Bacteria</taxon>
        <taxon>Pseudomonadati</taxon>
        <taxon>Pseudomonadota</taxon>
        <taxon>Alphaproteobacteria</taxon>
        <taxon>Hyphomicrobiales</taxon>
        <taxon>Devosiaceae</taxon>
        <taxon>Devosia</taxon>
    </lineage>
</organism>
<comment type="caution">
    <text evidence="2">The sequence shown here is derived from an EMBL/GenBank/DDBJ whole genome shotgun (WGS) entry which is preliminary data.</text>
</comment>
<dbReference type="Proteomes" id="UP000602124">
    <property type="component" value="Unassembled WGS sequence"/>
</dbReference>
<evidence type="ECO:0000313" key="3">
    <source>
        <dbReference type="Proteomes" id="UP000602124"/>
    </source>
</evidence>
<gene>
    <name evidence="2" type="ORF">JEQ47_12090</name>
</gene>
<dbReference type="SUPFAM" id="SSF51735">
    <property type="entry name" value="NAD(P)-binding Rossmann-fold domains"/>
    <property type="match status" value="1"/>
</dbReference>
<evidence type="ECO:0000259" key="1">
    <source>
        <dbReference type="Pfam" id="PF05368"/>
    </source>
</evidence>
<protein>
    <submittedName>
        <fullName evidence="2">NmrA family NAD(P)-binding protein</fullName>
    </submittedName>
</protein>
<proteinExistence type="predicted"/>